<organism evidence="1 2">
    <name type="scientific">Halorubellus litoreus</name>
    <dbReference type="NCBI Taxonomy" id="755308"/>
    <lineage>
        <taxon>Archaea</taxon>
        <taxon>Methanobacteriati</taxon>
        <taxon>Methanobacteriota</taxon>
        <taxon>Stenosarchaea group</taxon>
        <taxon>Halobacteria</taxon>
        <taxon>Halobacteriales</taxon>
        <taxon>Halorubellaceae</taxon>
        <taxon>Halorubellus</taxon>
    </lineage>
</organism>
<keyword evidence="2" id="KW-1185">Reference proteome</keyword>
<proteinExistence type="predicted"/>
<dbReference type="InterPro" id="IPR036388">
    <property type="entry name" value="WH-like_DNA-bd_sf"/>
</dbReference>
<dbReference type="Gene3D" id="1.10.10.10">
    <property type="entry name" value="Winged helix-like DNA-binding domain superfamily/Winged helix DNA-binding domain"/>
    <property type="match status" value="1"/>
</dbReference>
<evidence type="ECO:0000313" key="2">
    <source>
        <dbReference type="Proteomes" id="UP001596395"/>
    </source>
</evidence>
<accession>A0ABD5VBI7</accession>
<dbReference type="SUPFAM" id="SSF46785">
    <property type="entry name" value="Winged helix' DNA-binding domain"/>
    <property type="match status" value="1"/>
</dbReference>
<dbReference type="EMBL" id="JBHSXN010000002">
    <property type="protein sequence ID" value="MFC6952945.1"/>
    <property type="molecule type" value="Genomic_DNA"/>
</dbReference>
<sequence length="119" mass="13708">MAEIESIDDRILDALSDDVGKRILTMTDRRAMSAHSLEEHCEASLATIYRRIEELLDLGLLREQTCVQSDGNHYRQFESNLEHLAVTLDDGDLHVDVDRRDDAPDHFRTIWDAMQRGLD</sequence>
<gene>
    <name evidence="1" type="ORF">ACFQGB_08720</name>
</gene>
<comment type="caution">
    <text evidence="1">The sequence shown here is derived from an EMBL/GenBank/DDBJ whole genome shotgun (WGS) entry which is preliminary data.</text>
</comment>
<protein>
    <submittedName>
        <fullName evidence="1">ArsR/SmtB family transcription factor</fullName>
    </submittedName>
</protein>
<dbReference type="InterPro" id="IPR036390">
    <property type="entry name" value="WH_DNA-bd_sf"/>
</dbReference>
<dbReference type="AlphaFoldDB" id="A0ABD5VBI7"/>
<evidence type="ECO:0000313" key="1">
    <source>
        <dbReference type="EMBL" id="MFC6952945.1"/>
    </source>
</evidence>
<dbReference type="RefSeq" id="WP_336349925.1">
    <property type="nucleotide sequence ID" value="NZ_JAZAQL010000002.1"/>
</dbReference>
<reference evidence="1 2" key="1">
    <citation type="journal article" date="2019" name="Int. J. Syst. Evol. Microbiol.">
        <title>The Global Catalogue of Microorganisms (GCM) 10K type strain sequencing project: providing services to taxonomists for standard genome sequencing and annotation.</title>
        <authorList>
            <consortium name="The Broad Institute Genomics Platform"/>
            <consortium name="The Broad Institute Genome Sequencing Center for Infectious Disease"/>
            <person name="Wu L."/>
            <person name="Ma J."/>
        </authorList>
    </citation>
    <scope>NUCLEOTIDE SEQUENCE [LARGE SCALE GENOMIC DNA]</scope>
    <source>
        <strain evidence="1 2">GX26</strain>
    </source>
</reference>
<name>A0ABD5VBI7_9EURY</name>
<dbReference type="Proteomes" id="UP001596395">
    <property type="component" value="Unassembled WGS sequence"/>
</dbReference>